<dbReference type="PANTHER" id="PTHR35894">
    <property type="entry name" value="GENERAL SECRETION PATHWAY PROTEIN A-RELATED"/>
    <property type="match status" value="1"/>
</dbReference>
<dbReference type="InterPro" id="IPR003593">
    <property type="entry name" value="AAA+_ATPase"/>
</dbReference>
<dbReference type="PANTHER" id="PTHR35894:SF1">
    <property type="entry name" value="PHOSPHORIBULOKINASE _ URIDINE KINASE FAMILY"/>
    <property type="match status" value="1"/>
</dbReference>
<dbReference type="GO" id="GO:0016887">
    <property type="term" value="F:ATP hydrolysis activity"/>
    <property type="evidence" value="ECO:0007669"/>
    <property type="project" value="InterPro"/>
</dbReference>
<name>A0A1N7JFF7_9GAMM</name>
<dbReference type="InterPro" id="IPR049945">
    <property type="entry name" value="AAA_22"/>
</dbReference>
<dbReference type="SMART" id="SM00382">
    <property type="entry name" value="AAA"/>
    <property type="match status" value="1"/>
</dbReference>
<gene>
    <name evidence="2" type="ORF">SAMN05421760_1011064</name>
</gene>
<dbReference type="Proteomes" id="UP000185999">
    <property type="component" value="Unassembled WGS sequence"/>
</dbReference>
<dbReference type="SUPFAM" id="SSF52540">
    <property type="entry name" value="P-loop containing nucleoside triphosphate hydrolases"/>
    <property type="match status" value="1"/>
</dbReference>
<dbReference type="AlphaFoldDB" id="A0A1N7JFF7"/>
<organism evidence="2 3">
    <name type="scientific">Neptunomonas antarctica</name>
    <dbReference type="NCBI Taxonomy" id="619304"/>
    <lineage>
        <taxon>Bacteria</taxon>
        <taxon>Pseudomonadati</taxon>
        <taxon>Pseudomonadota</taxon>
        <taxon>Gammaproteobacteria</taxon>
        <taxon>Oceanospirillales</taxon>
        <taxon>Oceanospirillaceae</taxon>
        <taxon>Neptunomonas</taxon>
    </lineage>
</organism>
<keyword evidence="3" id="KW-1185">Reference proteome</keyword>
<proteinExistence type="predicted"/>
<sequence length="289" mass="33046">MYEEYYGLTADPFRLTPDPDLCFMHSEFTKAQAAMEYALRRKEGFIVISGQPGTGKSTLICDLIAHLPETITFTQITSSQLSSQDLLSLISLNFGISSVSGNSTELLNALHLFFLAQQHAGKHTLLIIDEAQNLSEKALEELPLLTNLQSNNKPFLQIFLVGQEKLQTLIAAPNLTQLRQKIIASYHMKTLNENDTQRYIQYRLSQCNWQNTPVINSKVFHYIHRFSNGIPRVINLICSRLFMHGWLTKKNTLNIQDIHTIIHELREEQLLPMNRLHSQDKHSNTLKTS</sequence>
<dbReference type="RefSeq" id="WP_054343183.1">
    <property type="nucleotide sequence ID" value="NZ_FTOE01000001.1"/>
</dbReference>
<dbReference type="InterPro" id="IPR027417">
    <property type="entry name" value="P-loop_NTPase"/>
</dbReference>
<dbReference type="InterPro" id="IPR052026">
    <property type="entry name" value="ExeA_AAA_ATPase_DNA-bind"/>
</dbReference>
<dbReference type="STRING" id="619304.SAMN05421760_1011064"/>
<dbReference type="Gene3D" id="3.40.50.300">
    <property type="entry name" value="P-loop containing nucleotide triphosphate hydrolases"/>
    <property type="match status" value="1"/>
</dbReference>
<feature type="domain" description="AAA+ ATPase" evidence="1">
    <location>
        <begin position="42"/>
        <end position="194"/>
    </location>
</feature>
<accession>A0A1N7JFF7</accession>
<protein>
    <submittedName>
        <fullName evidence="2">Type II secretory pathway, component ExeA (Predicted ATPase)</fullName>
    </submittedName>
</protein>
<dbReference type="EMBL" id="FTOE01000001">
    <property type="protein sequence ID" value="SIS47986.1"/>
    <property type="molecule type" value="Genomic_DNA"/>
</dbReference>
<evidence type="ECO:0000313" key="3">
    <source>
        <dbReference type="Proteomes" id="UP000185999"/>
    </source>
</evidence>
<reference evidence="3" key="1">
    <citation type="submission" date="2017-01" db="EMBL/GenBank/DDBJ databases">
        <authorList>
            <person name="Varghese N."/>
            <person name="Submissions S."/>
        </authorList>
    </citation>
    <scope>NUCLEOTIDE SEQUENCE [LARGE SCALE GENOMIC DNA]</scope>
    <source>
        <strain evidence="3">DSM 22306</strain>
    </source>
</reference>
<evidence type="ECO:0000259" key="1">
    <source>
        <dbReference type="SMART" id="SM00382"/>
    </source>
</evidence>
<evidence type="ECO:0000313" key="2">
    <source>
        <dbReference type="EMBL" id="SIS47986.1"/>
    </source>
</evidence>
<dbReference type="Pfam" id="PF13401">
    <property type="entry name" value="AAA_22"/>
    <property type="match status" value="1"/>
</dbReference>
<dbReference type="OrthoDB" id="9780149at2"/>